<comment type="caution">
    <text evidence="4">The sequence shown here is derived from an EMBL/GenBank/DDBJ whole genome shotgun (WGS) entry which is preliminary data.</text>
</comment>
<dbReference type="SUPFAM" id="SSF55729">
    <property type="entry name" value="Acyl-CoA N-acyltransferases (Nat)"/>
    <property type="match status" value="1"/>
</dbReference>
<protein>
    <submittedName>
        <fullName evidence="4">N-acetyltransferase</fullName>
    </submittedName>
</protein>
<evidence type="ECO:0000256" key="1">
    <source>
        <dbReference type="ARBA" id="ARBA00022679"/>
    </source>
</evidence>
<evidence type="ECO:0000256" key="2">
    <source>
        <dbReference type="ARBA" id="ARBA00023315"/>
    </source>
</evidence>
<dbReference type="GO" id="GO:0016747">
    <property type="term" value="F:acyltransferase activity, transferring groups other than amino-acyl groups"/>
    <property type="evidence" value="ECO:0007669"/>
    <property type="project" value="InterPro"/>
</dbReference>
<dbReference type="AlphaFoldDB" id="A0A1V4CY21"/>
<gene>
    <name evidence="4" type="ORF">VT50_0228900</name>
</gene>
<evidence type="ECO:0000313" key="4">
    <source>
        <dbReference type="EMBL" id="OPF73192.1"/>
    </source>
</evidence>
<dbReference type="InterPro" id="IPR016181">
    <property type="entry name" value="Acyl_CoA_acyltransferase"/>
</dbReference>
<keyword evidence="1" id="KW-0808">Transferase</keyword>
<dbReference type="InterPro" id="IPR050832">
    <property type="entry name" value="Bact_Acetyltransf"/>
</dbReference>
<dbReference type="EMBL" id="LAKD02000095">
    <property type="protein sequence ID" value="OPF73192.1"/>
    <property type="molecule type" value="Genomic_DNA"/>
</dbReference>
<dbReference type="Proteomes" id="UP000033615">
    <property type="component" value="Unassembled WGS sequence"/>
</dbReference>
<dbReference type="Gene3D" id="3.40.630.30">
    <property type="match status" value="1"/>
</dbReference>
<name>A0A1V4CY21_9ACTN</name>
<sequence>MDTTAGVVHLHRATADDVPALVRLLADDALGADREDPSALAPYQEAFAELDADPRQLLVAARHGQDLVGTLQLTIIPGLSRHAVRRAQIEGVRVASSMRGCGLGTLLLRWAADEARRRGAGLLQLTSDLQRTDAIRFYQSLGMTHSHAGMKLDLDL</sequence>
<dbReference type="InterPro" id="IPR000182">
    <property type="entry name" value="GNAT_dom"/>
</dbReference>
<accession>A0A1V4CY21</accession>
<dbReference type="PANTHER" id="PTHR43877:SF2">
    <property type="entry name" value="AMINOALKYLPHOSPHONATE N-ACETYLTRANSFERASE-RELATED"/>
    <property type="match status" value="1"/>
</dbReference>
<dbReference type="CDD" id="cd04301">
    <property type="entry name" value="NAT_SF"/>
    <property type="match status" value="1"/>
</dbReference>
<keyword evidence="5" id="KW-1185">Reference proteome</keyword>
<dbReference type="Pfam" id="PF00583">
    <property type="entry name" value="Acetyltransf_1"/>
    <property type="match status" value="1"/>
</dbReference>
<evidence type="ECO:0000259" key="3">
    <source>
        <dbReference type="PROSITE" id="PS51186"/>
    </source>
</evidence>
<dbReference type="PROSITE" id="PS51186">
    <property type="entry name" value="GNAT"/>
    <property type="match status" value="1"/>
</dbReference>
<evidence type="ECO:0000313" key="5">
    <source>
        <dbReference type="Proteomes" id="UP000033615"/>
    </source>
</evidence>
<proteinExistence type="predicted"/>
<keyword evidence="2" id="KW-0012">Acyltransferase</keyword>
<feature type="domain" description="N-acetyltransferase" evidence="3">
    <location>
        <begin position="8"/>
        <end position="156"/>
    </location>
</feature>
<organism evidence="4 5">
    <name type="scientific">Streptomyces antioxidans</name>
    <dbReference type="NCBI Taxonomy" id="1507734"/>
    <lineage>
        <taxon>Bacteria</taxon>
        <taxon>Bacillati</taxon>
        <taxon>Actinomycetota</taxon>
        <taxon>Actinomycetes</taxon>
        <taxon>Kitasatosporales</taxon>
        <taxon>Streptomycetaceae</taxon>
        <taxon>Streptomyces</taxon>
    </lineage>
</organism>
<reference evidence="4" key="1">
    <citation type="submission" date="2016-12" db="EMBL/GenBank/DDBJ databases">
        <title>Genome sequence of Streptomyces antioxidans MUSC 164.</title>
        <authorList>
            <person name="Lee L.-H."/>
            <person name="Ser H.-L."/>
        </authorList>
    </citation>
    <scope>NUCLEOTIDE SEQUENCE [LARGE SCALE GENOMIC DNA]</scope>
    <source>
        <strain evidence="4">MUSC 164</strain>
    </source>
</reference>
<dbReference type="PANTHER" id="PTHR43877">
    <property type="entry name" value="AMINOALKYLPHOSPHONATE N-ACETYLTRANSFERASE-RELATED-RELATED"/>
    <property type="match status" value="1"/>
</dbReference>